<evidence type="ECO:0000313" key="1">
    <source>
        <dbReference type="EMBL" id="DAA02678.1"/>
    </source>
</evidence>
<proteinExistence type="predicted"/>
<reference evidence="1" key="1">
    <citation type="journal article" date="2003" name="Genome Biol.">
        <title>An integrated gene annotation and transcriptional profiling approach towards the full gene content of the Drosophila genome.</title>
        <authorList>
            <person name="Hild M."/>
            <person name="Beckmann B."/>
            <person name="Haas S.A."/>
            <person name="Koch B."/>
            <person name="Solovyev V."/>
            <person name="Busold C."/>
            <person name="Fellenberg K."/>
            <person name="Boutros M."/>
            <person name="Vingron M."/>
            <person name="Sauer F."/>
            <person name="Hoheisel J.D."/>
            <person name="Paro R."/>
        </authorList>
    </citation>
    <scope>NUCLEOTIDE SEQUENCE</scope>
</reference>
<gene>
    <name evidence="1" type="ORF">HDC07582</name>
</gene>
<sequence>MFTREHKSNTVTEEQSHEGNKLIVRLIRTRYWIPKLRNLIKRLARSIINTWEGPVL</sequence>
<protein>
    <submittedName>
        <fullName evidence="1">HDC07582</fullName>
    </submittedName>
</protein>
<name>Q6IM32_DROME</name>
<organism evidence="1">
    <name type="scientific">Drosophila melanogaster</name>
    <name type="common">Fruit fly</name>
    <dbReference type="NCBI Taxonomy" id="7227"/>
    <lineage>
        <taxon>Eukaryota</taxon>
        <taxon>Metazoa</taxon>
        <taxon>Ecdysozoa</taxon>
        <taxon>Arthropoda</taxon>
        <taxon>Hexapoda</taxon>
        <taxon>Insecta</taxon>
        <taxon>Pterygota</taxon>
        <taxon>Neoptera</taxon>
        <taxon>Endopterygota</taxon>
        <taxon>Diptera</taxon>
        <taxon>Brachycera</taxon>
        <taxon>Muscomorpha</taxon>
        <taxon>Ephydroidea</taxon>
        <taxon>Drosophilidae</taxon>
        <taxon>Drosophila</taxon>
        <taxon>Sophophora</taxon>
    </lineage>
</organism>
<accession>Q6IM32</accession>
<dbReference type="EMBL" id="BK001834">
    <property type="protein sequence ID" value="DAA02678.1"/>
    <property type="molecule type" value="Genomic_DNA"/>
</dbReference>
<dbReference type="AlphaFoldDB" id="Q6IM32"/>